<proteinExistence type="predicted"/>
<feature type="transmembrane region" description="Helical" evidence="6">
    <location>
        <begin position="69"/>
        <end position="91"/>
    </location>
</feature>
<evidence type="ECO:0000256" key="5">
    <source>
        <dbReference type="SAM" id="MobiDB-lite"/>
    </source>
</evidence>
<dbReference type="GO" id="GO:0016020">
    <property type="term" value="C:membrane"/>
    <property type="evidence" value="ECO:0007669"/>
    <property type="project" value="UniProtKB-SubCell"/>
</dbReference>
<dbReference type="InterPro" id="IPR036259">
    <property type="entry name" value="MFS_trans_sf"/>
</dbReference>
<evidence type="ECO:0000259" key="7">
    <source>
        <dbReference type="PROSITE" id="PS50850"/>
    </source>
</evidence>
<dbReference type="PANTHER" id="PTHR42718:SF23">
    <property type="entry name" value="MAJOR FACILITATOR SUPERFAMILY (MFS) PROFILE DOMAIN-CONTAINING PROTEIN"/>
    <property type="match status" value="1"/>
</dbReference>
<evidence type="ECO:0000313" key="8">
    <source>
        <dbReference type="EMBL" id="KAK5088696.1"/>
    </source>
</evidence>
<feature type="transmembrane region" description="Helical" evidence="6">
    <location>
        <begin position="471"/>
        <end position="489"/>
    </location>
</feature>
<evidence type="ECO:0000256" key="4">
    <source>
        <dbReference type="ARBA" id="ARBA00023136"/>
    </source>
</evidence>
<evidence type="ECO:0000256" key="1">
    <source>
        <dbReference type="ARBA" id="ARBA00004141"/>
    </source>
</evidence>
<dbReference type="Pfam" id="PF07690">
    <property type="entry name" value="MFS_1"/>
    <property type="match status" value="1"/>
</dbReference>
<name>A0AAN7YIF8_9EURO</name>
<keyword evidence="3 6" id="KW-1133">Transmembrane helix</keyword>
<feature type="domain" description="Major facilitator superfamily (MFS) profile" evidence="7">
    <location>
        <begin position="71"/>
        <end position="531"/>
    </location>
</feature>
<accession>A0AAN7YIF8</accession>
<feature type="transmembrane region" description="Helical" evidence="6">
    <location>
        <begin position="402"/>
        <end position="420"/>
    </location>
</feature>
<feature type="transmembrane region" description="Helical" evidence="6">
    <location>
        <begin position="137"/>
        <end position="157"/>
    </location>
</feature>
<dbReference type="Gene3D" id="1.20.1250.20">
    <property type="entry name" value="MFS general substrate transporter like domains"/>
    <property type="match status" value="1"/>
</dbReference>
<reference evidence="8 9" key="1">
    <citation type="submission" date="2023-08" db="EMBL/GenBank/DDBJ databases">
        <title>Black Yeasts Isolated from many extreme environments.</title>
        <authorList>
            <person name="Coleine C."/>
            <person name="Stajich J.E."/>
            <person name="Selbmann L."/>
        </authorList>
    </citation>
    <scope>NUCLEOTIDE SEQUENCE [LARGE SCALE GENOMIC DNA]</scope>
    <source>
        <strain evidence="8 9">CCFEE 5910</strain>
    </source>
</reference>
<dbReference type="AlphaFoldDB" id="A0AAN7YIF8"/>
<protein>
    <recommendedName>
        <fullName evidence="7">Major facilitator superfamily (MFS) profile domain-containing protein</fullName>
    </recommendedName>
</protein>
<dbReference type="Gene3D" id="1.20.1720.10">
    <property type="entry name" value="Multidrug resistance protein D"/>
    <property type="match status" value="1"/>
</dbReference>
<sequence length="560" mass="59647">MGQSHDTAKPVKQTTAGAEELPESREPTLHSQVTTPEVLFGHPVEPSTTTQSNPYGCRPKCFASTFSECLFVITTSFAIGQTAVLTGALMVSTARIQQGLNMNSSEVTWVVAGNSLTAGCTLLFFGKVADLFGRRSLLVYSMGLFTICMLITSFSQNAIMAEIFLALSGLTCASVVPPAIGKLGAIYEKPSRRKNRAFACFSAGNPIGFVAGAIIGGIATEVASWRTMFWTITVLYASLTMVAWFTTPQDSEQALGGLNKETLAQMDWLGALLAVAGIASFVAAFTQAPDASNGWGTPYVIAMLVVGVLLMASFLYWQSVFKHPLMPLRVWRDRNFSLLVASLCLMFYGFNSNFFWLALGWQRAYNNSSLEVAVKLLPAAIGGMVVNFGVALVQHKVSNKGLSIFAASCSIASCALLSATSKTISYWALSFAAQLFAVLGADIAFCVTNLYVMSSLPPAQQSVGGGIFQTVIRIASTIGLGVSTTVFAAAGGSTEVSVNVAWRPYQSAFWVGLVGAVIGFCLTPLLTIGRQGHRQEARSVANRDGGDRAVQTTEKKSTIV</sequence>
<feature type="transmembrane region" description="Helical" evidence="6">
    <location>
        <begin position="373"/>
        <end position="393"/>
    </location>
</feature>
<feature type="transmembrane region" description="Helical" evidence="6">
    <location>
        <begin position="268"/>
        <end position="287"/>
    </location>
</feature>
<gene>
    <name evidence="8" type="ORF">LTR05_002917</name>
</gene>
<feature type="transmembrane region" description="Helical" evidence="6">
    <location>
        <begin position="225"/>
        <end position="247"/>
    </location>
</feature>
<keyword evidence="2 6" id="KW-0812">Transmembrane</keyword>
<feature type="transmembrane region" description="Helical" evidence="6">
    <location>
        <begin position="338"/>
        <end position="361"/>
    </location>
</feature>
<dbReference type="SUPFAM" id="SSF103473">
    <property type="entry name" value="MFS general substrate transporter"/>
    <property type="match status" value="1"/>
</dbReference>
<keyword evidence="9" id="KW-1185">Reference proteome</keyword>
<keyword evidence="4 6" id="KW-0472">Membrane</keyword>
<comment type="caution">
    <text evidence="8">The sequence shown here is derived from an EMBL/GenBank/DDBJ whole genome shotgun (WGS) entry which is preliminary data.</text>
</comment>
<feature type="transmembrane region" description="Helical" evidence="6">
    <location>
        <begin position="509"/>
        <end position="528"/>
    </location>
</feature>
<feature type="transmembrane region" description="Helical" evidence="6">
    <location>
        <begin position="163"/>
        <end position="185"/>
    </location>
</feature>
<comment type="subcellular location">
    <subcellularLocation>
        <location evidence="1">Membrane</location>
        <topology evidence="1">Multi-pass membrane protein</topology>
    </subcellularLocation>
</comment>
<dbReference type="PROSITE" id="PS50850">
    <property type="entry name" value="MFS"/>
    <property type="match status" value="1"/>
</dbReference>
<dbReference type="Proteomes" id="UP001309876">
    <property type="component" value="Unassembled WGS sequence"/>
</dbReference>
<feature type="transmembrane region" description="Helical" evidence="6">
    <location>
        <begin position="197"/>
        <end position="219"/>
    </location>
</feature>
<dbReference type="InterPro" id="IPR011701">
    <property type="entry name" value="MFS"/>
</dbReference>
<dbReference type="GO" id="GO:0022857">
    <property type="term" value="F:transmembrane transporter activity"/>
    <property type="evidence" value="ECO:0007669"/>
    <property type="project" value="InterPro"/>
</dbReference>
<evidence type="ECO:0000256" key="2">
    <source>
        <dbReference type="ARBA" id="ARBA00022692"/>
    </source>
</evidence>
<evidence type="ECO:0000256" key="3">
    <source>
        <dbReference type="ARBA" id="ARBA00022989"/>
    </source>
</evidence>
<evidence type="ECO:0000313" key="9">
    <source>
        <dbReference type="Proteomes" id="UP001309876"/>
    </source>
</evidence>
<feature type="region of interest" description="Disordered" evidence="5">
    <location>
        <begin position="1"/>
        <end position="52"/>
    </location>
</feature>
<dbReference type="PANTHER" id="PTHR42718">
    <property type="entry name" value="MAJOR FACILITATOR SUPERFAMILY MULTIDRUG TRANSPORTER MFSC"/>
    <property type="match status" value="1"/>
</dbReference>
<dbReference type="EMBL" id="JAVRRJ010000002">
    <property type="protein sequence ID" value="KAK5088696.1"/>
    <property type="molecule type" value="Genomic_DNA"/>
</dbReference>
<feature type="transmembrane region" description="Helical" evidence="6">
    <location>
        <begin position="107"/>
        <end position="125"/>
    </location>
</feature>
<feature type="region of interest" description="Disordered" evidence="5">
    <location>
        <begin position="537"/>
        <end position="560"/>
    </location>
</feature>
<evidence type="ECO:0000256" key="6">
    <source>
        <dbReference type="SAM" id="Phobius"/>
    </source>
</evidence>
<dbReference type="InterPro" id="IPR020846">
    <property type="entry name" value="MFS_dom"/>
</dbReference>
<feature type="transmembrane region" description="Helical" evidence="6">
    <location>
        <begin position="299"/>
        <end position="317"/>
    </location>
</feature>
<feature type="transmembrane region" description="Helical" evidence="6">
    <location>
        <begin position="426"/>
        <end position="451"/>
    </location>
</feature>
<organism evidence="8 9">
    <name type="scientific">Lithohypha guttulata</name>
    <dbReference type="NCBI Taxonomy" id="1690604"/>
    <lineage>
        <taxon>Eukaryota</taxon>
        <taxon>Fungi</taxon>
        <taxon>Dikarya</taxon>
        <taxon>Ascomycota</taxon>
        <taxon>Pezizomycotina</taxon>
        <taxon>Eurotiomycetes</taxon>
        <taxon>Chaetothyriomycetidae</taxon>
        <taxon>Chaetothyriales</taxon>
        <taxon>Trichomeriaceae</taxon>
        <taxon>Lithohypha</taxon>
    </lineage>
</organism>